<dbReference type="EMBL" id="KE652302">
    <property type="protein sequence ID" value="EQL02503.1"/>
    <property type="molecule type" value="Genomic_DNA"/>
</dbReference>
<protein>
    <submittedName>
        <fullName evidence="2">Pyridine nucleotide-disulfide oxidoreductase family protein</fullName>
    </submittedName>
</protein>
<dbReference type="HOGENOM" id="CLU_007263_1_0_1"/>
<evidence type="ECO:0000313" key="2">
    <source>
        <dbReference type="EMBL" id="EQL02503.1"/>
    </source>
</evidence>
<feature type="region of interest" description="Disordered" evidence="1">
    <location>
        <begin position="551"/>
        <end position="581"/>
    </location>
</feature>
<dbReference type="AlphaFoldDB" id="T5AKZ3"/>
<evidence type="ECO:0000313" key="3">
    <source>
        <dbReference type="Proteomes" id="UP000019374"/>
    </source>
</evidence>
<reference evidence="2 3" key="1">
    <citation type="journal article" date="2013" name="Chin. Sci. Bull.">
        <title>Genome survey uncovers the secrets of sex and lifestyle in caterpillar fungus.</title>
        <authorList>
            <person name="Hu X."/>
            <person name="Zhang Y."/>
            <person name="Xiao G."/>
            <person name="Zheng P."/>
            <person name="Xia Y."/>
            <person name="Zhang X."/>
            <person name="St Leger R.J."/>
            <person name="Liu X."/>
            <person name="Wang C."/>
        </authorList>
    </citation>
    <scope>NUCLEOTIDE SEQUENCE [LARGE SCALE GENOMIC DNA]</scope>
    <source>
        <strain evidence="3">Co18 / CGMCC 3.14243</strain>
        <tissue evidence="2">Fruit-body</tissue>
    </source>
</reference>
<dbReference type="Pfam" id="PF08728">
    <property type="entry name" value="CRT10"/>
    <property type="match status" value="2"/>
</dbReference>
<dbReference type="eggNOG" id="ENOG502S49J">
    <property type="taxonomic scope" value="Eukaryota"/>
</dbReference>
<dbReference type="InterPro" id="IPR014839">
    <property type="entry name" value="Crt10"/>
</dbReference>
<proteinExistence type="predicted"/>
<feature type="compositionally biased region" description="Basic and acidic residues" evidence="1">
    <location>
        <begin position="572"/>
        <end position="581"/>
    </location>
</feature>
<sequence>MDNPDKGPRKRPFQPVSVGTCYAQTADDRFGRGASEVVREREYSVSHIFSGLDGSATESDESGSDDGAEASIRRLVPIMQRYRNNLTALSRLYNLYFVAYQGKIFVYVPRSIPKQTIPRHPDLRLAPRQSDVSLHVAGYQDPANPHTINHIVVGALGMEEALVACYDDGDVVAYMTNEIADWIVNRPCADSSAIPPVQNATRHVPRKVIPRPFLHENVGKSAWGLAVHKKSRLIAVSSNRCEVTVFALALAPSKKGRQEPDTCDCCRKDCGHVESHVRQRARSWRIVVALGRLADNIPNVCFVDDDQGSADMICAIDIRGAIWLAEIWKPFQAVTRIDPCDCSQLRNPDSWPALSRGWGILALPRSSFLKVDSVEQLLGASGRDLELLPRATLNMGSHVQDIPDNPCSQEPGDIYPNQLPDHLMPGGVAHQALNAVFVQHMDVDGSQHSDSDDFSSDEVELEIDLEVGLDGLVGAADGVSDIAAILASTVESGEETQPMTVQQLFAQALPAHVIPAVSTLYQAQSGGGGEGAETMAAVLGAVTPLKPPAVAGALGGSGDSGDSVVGKKRGRGHDQGQREDWPPARLGMAYLPHEGLVVPIPGVTWRRVPFILGKASSNRNRAGEVSVLDKLAKRYHVLRLHEREVELRSLDQGGKGTPREFGILCPQAMVMGQDPRSTSTRLLFRATSRLSMAVHVPELSLVVVGSPIGRVLLMTPTRLATPVTKGQGQLQHGFRVDWVLPRRSDEKLYRRVARPLHGMAVGPVQEGRGGSGCGPRRYRLMLHYRNHDILTYELTREEETGKLCIF</sequence>
<accession>T5AKZ3</accession>
<name>T5AKZ3_OPHSC</name>
<dbReference type="OrthoDB" id="5591786at2759"/>
<evidence type="ECO:0000256" key="1">
    <source>
        <dbReference type="SAM" id="MobiDB-lite"/>
    </source>
</evidence>
<dbReference type="Proteomes" id="UP000019374">
    <property type="component" value="Unassembled WGS sequence"/>
</dbReference>
<gene>
    <name evidence="2" type="ORF">OCS_01778</name>
</gene>
<organism evidence="2 3">
    <name type="scientific">Ophiocordyceps sinensis (strain Co18 / CGMCC 3.14243)</name>
    <name type="common">Yarsagumba caterpillar fungus</name>
    <name type="synonym">Hirsutella sinensis</name>
    <dbReference type="NCBI Taxonomy" id="911162"/>
    <lineage>
        <taxon>Eukaryota</taxon>
        <taxon>Fungi</taxon>
        <taxon>Dikarya</taxon>
        <taxon>Ascomycota</taxon>
        <taxon>Pezizomycotina</taxon>
        <taxon>Sordariomycetes</taxon>
        <taxon>Hypocreomycetidae</taxon>
        <taxon>Hypocreales</taxon>
        <taxon>Ophiocordycipitaceae</taxon>
        <taxon>Ophiocordyceps</taxon>
    </lineage>
</organism>